<sequence>MDAKKNEKLFLILSLGLTESIKKGVVSIDEAEQLLFSPKIIQLFTKLGFSKELIDLVYSGMELEDLESLLPNQLTNSLSQMSADAVGILRKMPRLELALPCWYEEILSQKKLDFNIENNELLIDKQNTMTKISVNQNTLDQLFLKISTWEDWIEIEKRIFKLNCWSERNISEINNILKSEPIKIDGAYWFPVPNQYDVSETIEFLYEKYQQMAFKKIEPEAYEENMKNISEYGKRCVFCEKYAKEYFGDMCPACGSELLWLPLNED</sequence>
<dbReference type="EMBL" id="JACCKB010000012">
    <property type="protein sequence ID" value="NYZ66262.1"/>
    <property type="molecule type" value="Genomic_DNA"/>
</dbReference>
<dbReference type="Pfam" id="PF13108">
    <property type="entry name" value="DUF3969"/>
    <property type="match status" value="1"/>
</dbReference>
<evidence type="ECO:0000313" key="1">
    <source>
        <dbReference type="EMBL" id="NYZ66262.1"/>
    </source>
</evidence>
<protein>
    <submittedName>
        <fullName evidence="1">DUF3969 family protein</fullName>
    </submittedName>
</protein>
<gene>
    <name evidence="1" type="ORF">H0A36_09580</name>
</gene>
<name>A0A853I423_9GAMM</name>
<dbReference type="AlphaFoldDB" id="A0A853I423"/>
<accession>A0A853I423</accession>
<organism evidence="1 2">
    <name type="scientific">Spartinivicinus marinus</name>
    <dbReference type="NCBI Taxonomy" id="2994442"/>
    <lineage>
        <taxon>Bacteria</taxon>
        <taxon>Pseudomonadati</taxon>
        <taxon>Pseudomonadota</taxon>
        <taxon>Gammaproteobacteria</taxon>
        <taxon>Oceanospirillales</taxon>
        <taxon>Zooshikellaceae</taxon>
        <taxon>Spartinivicinus</taxon>
    </lineage>
</organism>
<evidence type="ECO:0000313" key="2">
    <source>
        <dbReference type="Proteomes" id="UP000569732"/>
    </source>
</evidence>
<dbReference type="InterPro" id="IPR025083">
    <property type="entry name" value="DUF3969"/>
</dbReference>
<dbReference type="Proteomes" id="UP000569732">
    <property type="component" value="Unassembled WGS sequence"/>
</dbReference>
<keyword evidence="2" id="KW-1185">Reference proteome</keyword>
<dbReference type="RefSeq" id="WP_180568293.1">
    <property type="nucleotide sequence ID" value="NZ_JACCKB010000012.1"/>
</dbReference>
<reference evidence="1 2" key="1">
    <citation type="submission" date="2020-07" db="EMBL/GenBank/DDBJ databases">
        <title>Endozoicomonas sp. nov., isolated from sediment.</title>
        <authorList>
            <person name="Gu T."/>
        </authorList>
    </citation>
    <scope>NUCLEOTIDE SEQUENCE [LARGE SCALE GENOMIC DNA]</scope>
    <source>
        <strain evidence="1 2">SM1973</strain>
    </source>
</reference>
<proteinExistence type="predicted"/>
<comment type="caution">
    <text evidence="1">The sequence shown here is derived from an EMBL/GenBank/DDBJ whole genome shotgun (WGS) entry which is preliminary data.</text>
</comment>